<keyword evidence="3" id="KW-0804">Transcription</keyword>
<dbReference type="OrthoDB" id="9808189at2"/>
<dbReference type="EMBL" id="ARYM01000013">
    <property type="protein sequence ID" value="KCZ98108.1"/>
    <property type="molecule type" value="Genomic_DNA"/>
</dbReference>
<evidence type="ECO:0000313" key="6">
    <source>
        <dbReference type="EMBL" id="KCZ98108.1"/>
    </source>
</evidence>
<dbReference type="PANTHER" id="PTHR30055">
    <property type="entry name" value="HTH-TYPE TRANSCRIPTIONAL REGULATOR RUTR"/>
    <property type="match status" value="1"/>
</dbReference>
<dbReference type="RefSeq" id="WP_051612577.1">
    <property type="nucleotide sequence ID" value="NZ_ARYM01000013.1"/>
</dbReference>
<dbReference type="InterPro" id="IPR050109">
    <property type="entry name" value="HTH-type_TetR-like_transc_reg"/>
</dbReference>
<evidence type="ECO:0000256" key="2">
    <source>
        <dbReference type="ARBA" id="ARBA00023125"/>
    </source>
</evidence>
<feature type="DNA-binding region" description="H-T-H motif" evidence="4">
    <location>
        <begin position="32"/>
        <end position="51"/>
    </location>
</feature>
<dbReference type="Pfam" id="PF17935">
    <property type="entry name" value="TetR_C_27"/>
    <property type="match status" value="1"/>
</dbReference>
<evidence type="ECO:0000256" key="1">
    <source>
        <dbReference type="ARBA" id="ARBA00023015"/>
    </source>
</evidence>
<evidence type="ECO:0000256" key="4">
    <source>
        <dbReference type="PROSITE-ProRule" id="PRU00335"/>
    </source>
</evidence>
<dbReference type="InterPro" id="IPR001647">
    <property type="entry name" value="HTH_TetR"/>
</dbReference>
<feature type="domain" description="HTH tetR-type" evidence="5">
    <location>
        <begin position="9"/>
        <end position="69"/>
    </location>
</feature>
<dbReference type="eggNOG" id="COG1309">
    <property type="taxonomic scope" value="Bacteria"/>
</dbReference>
<keyword evidence="1" id="KW-0805">Transcription regulation</keyword>
<evidence type="ECO:0000256" key="3">
    <source>
        <dbReference type="ARBA" id="ARBA00023163"/>
    </source>
</evidence>
<reference evidence="6 7" key="1">
    <citation type="journal article" date="2014" name="Antonie Van Leeuwenhoek">
        <title>Hyphomonas beringensis sp. nov. and Hyphomonas chukchiensis sp. nov., isolated from surface seawater of the Bering Sea and Chukchi Sea.</title>
        <authorList>
            <person name="Li C."/>
            <person name="Lai Q."/>
            <person name="Li G."/>
            <person name="Dong C."/>
            <person name="Wang J."/>
            <person name="Liao Y."/>
            <person name="Shao Z."/>
        </authorList>
    </citation>
    <scope>NUCLEOTIDE SEQUENCE [LARGE SCALE GENOMIC DNA]</scope>
    <source>
        <strain evidence="6 7">PS728</strain>
    </source>
</reference>
<gene>
    <name evidence="6" type="ORF">HPO_12358</name>
</gene>
<dbReference type="Pfam" id="PF00440">
    <property type="entry name" value="TetR_N"/>
    <property type="match status" value="1"/>
</dbReference>
<dbReference type="PANTHER" id="PTHR30055:SF151">
    <property type="entry name" value="TRANSCRIPTIONAL REGULATORY PROTEIN"/>
    <property type="match status" value="1"/>
</dbReference>
<organism evidence="6 7">
    <name type="scientific">Hyphomonas polymorpha PS728</name>
    <dbReference type="NCBI Taxonomy" id="1280954"/>
    <lineage>
        <taxon>Bacteria</taxon>
        <taxon>Pseudomonadati</taxon>
        <taxon>Pseudomonadota</taxon>
        <taxon>Alphaproteobacteria</taxon>
        <taxon>Hyphomonadales</taxon>
        <taxon>Hyphomonadaceae</taxon>
        <taxon>Hyphomonas</taxon>
    </lineage>
</organism>
<keyword evidence="2 4" id="KW-0238">DNA-binding</keyword>
<protein>
    <submittedName>
        <fullName evidence="6">TetR family transcriptional regulator</fullName>
    </submittedName>
</protein>
<sequence>MARPKPDETSIREQLLSTAESLLSYYGAGKVTVTDIAAACGMSQSNAYRYFPSKASLMAALGKRWFAEVEAMTDEIIARYAPPREKLREIILATFQIKRARLEADPGLFAAYMELAAANAWTVSTYTEERNRKITALVAAHLASTGQPASQAAQRAQTVLDATVLIRDPNLIQHYRAELTDERAERLAAFALTLLDIGRAS</sequence>
<dbReference type="Gene3D" id="1.10.357.10">
    <property type="entry name" value="Tetracycline Repressor, domain 2"/>
    <property type="match status" value="1"/>
</dbReference>
<dbReference type="AlphaFoldDB" id="A0A062VCU6"/>
<dbReference type="GO" id="GO:0000976">
    <property type="term" value="F:transcription cis-regulatory region binding"/>
    <property type="evidence" value="ECO:0007669"/>
    <property type="project" value="TreeGrafter"/>
</dbReference>
<name>A0A062VCU6_9PROT</name>
<dbReference type="InterPro" id="IPR009057">
    <property type="entry name" value="Homeodomain-like_sf"/>
</dbReference>
<evidence type="ECO:0000259" key="5">
    <source>
        <dbReference type="PROSITE" id="PS50977"/>
    </source>
</evidence>
<dbReference type="GO" id="GO:0003700">
    <property type="term" value="F:DNA-binding transcription factor activity"/>
    <property type="evidence" value="ECO:0007669"/>
    <property type="project" value="TreeGrafter"/>
</dbReference>
<dbReference type="STRING" id="1280954.HPO_12358"/>
<accession>A0A062VCU6</accession>
<dbReference type="SUPFAM" id="SSF46689">
    <property type="entry name" value="Homeodomain-like"/>
    <property type="match status" value="1"/>
</dbReference>
<evidence type="ECO:0000313" key="7">
    <source>
        <dbReference type="Proteomes" id="UP000027100"/>
    </source>
</evidence>
<comment type="caution">
    <text evidence="6">The sequence shown here is derived from an EMBL/GenBank/DDBJ whole genome shotgun (WGS) entry which is preliminary data.</text>
</comment>
<dbReference type="Proteomes" id="UP000027100">
    <property type="component" value="Unassembled WGS sequence"/>
</dbReference>
<dbReference type="PROSITE" id="PS50977">
    <property type="entry name" value="HTH_TETR_2"/>
    <property type="match status" value="1"/>
</dbReference>
<dbReference type="InterPro" id="IPR041478">
    <property type="entry name" value="TetR_C_27"/>
</dbReference>
<dbReference type="PATRIC" id="fig|1280954.3.peg.2502"/>
<keyword evidence="7" id="KW-1185">Reference proteome</keyword>
<dbReference type="PRINTS" id="PR00455">
    <property type="entry name" value="HTHTETR"/>
</dbReference>
<proteinExistence type="predicted"/>